<dbReference type="OrthoDB" id="9799862at2"/>
<dbReference type="PANTHER" id="PTHR39185">
    <property type="entry name" value="SWARMING MOTILITY PROTEIN SWRD"/>
    <property type="match status" value="1"/>
</dbReference>
<dbReference type="Proteomes" id="UP000004080">
    <property type="component" value="Unassembled WGS sequence"/>
</dbReference>
<keyword evidence="2" id="KW-1185">Reference proteome</keyword>
<sequence>MIELTKLNGETFTLHAVWIEHIQAFPDTTITLTSGKKFVVLEKPEEVKARVMTFYQTASPYSTCLHPQKEESK</sequence>
<gene>
    <name evidence="1" type="ORF">A374_12355</name>
</gene>
<dbReference type="PANTHER" id="PTHR39185:SF1">
    <property type="entry name" value="SWARMING MOTILITY PROTEIN SWRD"/>
    <property type="match status" value="1"/>
</dbReference>
<dbReference type="STRING" id="1196324.A374_12355"/>
<dbReference type="InterPro" id="IPR009384">
    <property type="entry name" value="SwrD-like"/>
</dbReference>
<dbReference type="eggNOG" id="COG1582">
    <property type="taxonomic scope" value="Bacteria"/>
</dbReference>
<evidence type="ECO:0000313" key="2">
    <source>
        <dbReference type="Proteomes" id="UP000004080"/>
    </source>
</evidence>
<dbReference type="AlphaFoldDB" id="I8AI09"/>
<reference evidence="1 2" key="1">
    <citation type="journal article" date="2012" name="J. Bacteriol.">
        <title>Genome of Bacillus macauensis ZFHKF-1, a Long-Chain-Forming Bacterium.</title>
        <authorList>
            <person name="Cai L."/>
            <person name="Zhang T."/>
        </authorList>
    </citation>
    <scope>NUCLEOTIDE SEQUENCE [LARGE SCALE GENOMIC DNA]</scope>
    <source>
        <strain evidence="1 2">ZFHKF-1</strain>
    </source>
</reference>
<proteinExistence type="predicted"/>
<dbReference type="RefSeq" id="WP_007202549.1">
    <property type="nucleotide sequence ID" value="NZ_AKKV01000027.1"/>
</dbReference>
<keyword evidence="1" id="KW-0966">Cell projection</keyword>
<dbReference type="Pfam" id="PF06289">
    <property type="entry name" value="FlbD"/>
    <property type="match status" value="1"/>
</dbReference>
<organism evidence="1 2">
    <name type="scientific">Fictibacillus macauensis ZFHKF-1</name>
    <dbReference type="NCBI Taxonomy" id="1196324"/>
    <lineage>
        <taxon>Bacteria</taxon>
        <taxon>Bacillati</taxon>
        <taxon>Bacillota</taxon>
        <taxon>Bacilli</taxon>
        <taxon>Bacillales</taxon>
        <taxon>Fictibacillaceae</taxon>
        <taxon>Fictibacillus</taxon>
    </lineage>
</organism>
<dbReference type="PATRIC" id="fig|1196324.3.peg.2527"/>
<comment type="caution">
    <text evidence="1">The sequence shown here is derived from an EMBL/GenBank/DDBJ whole genome shotgun (WGS) entry which is preliminary data.</text>
</comment>
<keyword evidence="1" id="KW-0969">Cilium</keyword>
<dbReference type="EMBL" id="AKKV01000027">
    <property type="protein sequence ID" value="EIT85089.1"/>
    <property type="molecule type" value="Genomic_DNA"/>
</dbReference>
<protein>
    <submittedName>
        <fullName evidence="1">Flagellar FlbD family protein</fullName>
    </submittedName>
</protein>
<accession>I8AI09</accession>
<name>I8AI09_9BACL</name>
<keyword evidence="1" id="KW-0282">Flagellum</keyword>
<evidence type="ECO:0000313" key="1">
    <source>
        <dbReference type="EMBL" id="EIT85089.1"/>
    </source>
</evidence>